<name>A0A8S3PXM2_MYTED</name>
<feature type="transmembrane region" description="Helical" evidence="5">
    <location>
        <begin position="290"/>
        <end position="309"/>
    </location>
</feature>
<dbReference type="OrthoDB" id="6155518at2759"/>
<dbReference type="InterPro" id="IPR005828">
    <property type="entry name" value="MFS_sugar_transport-like"/>
</dbReference>
<accession>A0A8S3PXM2</accession>
<evidence type="ECO:0000256" key="2">
    <source>
        <dbReference type="ARBA" id="ARBA00022692"/>
    </source>
</evidence>
<sequence length="438" mass="49393">MMAFGSAVPNWRCDLTTLKDSNFTIADNFSDLKMCEFKYSFSSIKCKNRLYDPGMSTVVSEWDLVCDKSWVPSTITTLQMGGLITGGFISGHVADAIGRKSTYVCALLTIILLNATAAFSPTWEIFAVLRFFIGFASGFTTSLNFTFVIEFTPRQSRSMLRFLPCRELFGMLYACLCWWLHDWRYIQIGIAFVVFPLFLGIIWFVPESFRWLVTHWKIRKAYDVIKTIASMNNKEPPEYDKFHEEVIQVKDLLSEEKKYSVLDLLDNPRLLKITLLLMVACIGRRWTTSMFYIIGGCSGMIVGILQALDLENKEIFVTIFALPSKAFVTAGWVSVMLITAEIYPTVVRNIGSGLLNAASGIGIMVAPTVSFASQKIPGLLYLTFAGLMFLSAFLVILLPETNNKALEDTIDFDPNNSISKKIKNSFNTTVQKGYEYLK</sequence>
<keyword evidence="3 5" id="KW-1133">Transmembrane helix</keyword>
<dbReference type="GO" id="GO:0022857">
    <property type="term" value="F:transmembrane transporter activity"/>
    <property type="evidence" value="ECO:0007669"/>
    <property type="project" value="InterPro"/>
</dbReference>
<dbReference type="AlphaFoldDB" id="A0A8S3PXM2"/>
<evidence type="ECO:0000256" key="4">
    <source>
        <dbReference type="ARBA" id="ARBA00023136"/>
    </source>
</evidence>
<dbReference type="PANTHER" id="PTHR24064">
    <property type="entry name" value="SOLUTE CARRIER FAMILY 22 MEMBER"/>
    <property type="match status" value="1"/>
</dbReference>
<keyword evidence="4 5" id="KW-0472">Membrane</keyword>
<evidence type="ECO:0000313" key="6">
    <source>
        <dbReference type="EMBL" id="CAG2186349.1"/>
    </source>
</evidence>
<keyword evidence="2 5" id="KW-0812">Transmembrane</keyword>
<dbReference type="InterPro" id="IPR036259">
    <property type="entry name" value="MFS_trans_sf"/>
</dbReference>
<feature type="transmembrane region" description="Helical" evidence="5">
    <location>
        <begin position="70"/>
        <end position="89"/>
    </location>
</feature>
<reference evidence="6" key="1">
    <citation type="submission" date="2021-03" db="EMBL/GenBank/DDBJ databases">
        <authorList>
            <person name="Bekaert M."/>
        </authorList>
    </citation>
    <scope>NUCLEOTIDE SEQUENCE</scope>
</reference>
<dbReference type="EMBL" id="CAJPWZ010000128">
    <property type="protein sequence ID" value="CAG2186349.1"/>
    <property type="molecule type" value="Genomic_DNA"/>
</dbReference>
<comment type="subcellular location">
    <subcellularLocation>
        <location evidence="1">Membrane</location>
        <topology evidence="1">Multi-pass membrane protein</topology>
    </subcellularLocation>
</comment>
<feature type="transmembrane region" description="Helical" evidence="5">
    <location>
        <begin position="187"/>
        <end position="205"/>
    </location>
</feature>
<evidence type="ECO:0000256" key="1">
    <source>
        <dbReference type="ARBA" id="ARBA00004141"/>
    </source>
</evidence>
<dbReference type="Proteomes" id="UP000683360">
    <property type="component" value="Unassembled WGS sequence"/>
</dbReference>
<feature type="transmembrane region" description="Helical" evidence="5">
    <location>
        <begin position="350"/>
        <end position="372"/>
    </location>
</feature>
<dbReference type="SUPFAM" id="SSF103473">
    <property type="entry name" value="MFS general substrate transporter"/>
    <property type="match status" value="1"/>
</dbReference>
<dbReference type="PROSITE" id="PS00217">
    <property type="entry name" value="SUGAR_TRANSPORT_2"/>
    <property type="match status" value="1"/>
</dbReference>
<proteinExistence type="predicted"/>
<feature type="transmembrane region" description="Helical" evidence="5">
    <location>
        <begin position="315"/>
        <end position="338"/>
    </location>
</feature>
<feature type="transmembrane region" description="Helical" evidence="5">
    <location>
        <begin position="163"/>
        <end position="181"/>
    </location>
</feature>
<dbReference type="GO" id="GO:0016020">
    <property type="term" value="C:membrane"/>
    <property type="evidence" value="ECO:0007669"/>
    <property type="project" value="UniProtKB-SubCell"/>
</dbReference>
<feature type="transmembrane region" description="Helical" evidence="5">
    <location>
        <begin position="125"/>
        <end position="151"/>
    </location>
</feature>
<gene>
    <name evidence="6" type="ORF">MEDL_1886</name>
</gene>
<feature type="transmembrane region" description="Helical" evidence="5">
    <location>
        <begin position="101"/>
        <end position="119"/>
    </location>
</feature>
<dbReference type="InterPro" id="IPR005829">
    <property type="entry name" value="Sugar_transporter_CS"/>
</dbReference>
<evidence type="ECO:0000256" key="3">
    <source>
        <dbReference type="ARBA" id="ARBA00022989"/>
    </source>
</evidence>
<feature type="transmembrane region" description="Helical" evidence="5">
    <location>
        <begin position="378"/>
        <end position="398"/>
    </location>
</feature>
<organism evidence="6 7">
    <name type="scientific">Mytilus edulis</name>
    <name type="common">Blue mussel</name>
    <dbReference type="NCBI Taxonomy" id="6550"/>
    <lineage>
        <taxon>Eukaryota</taxon>
        <taxon>Metazoa</taxon>
        <taxon>Spiralia</taxon>
        <taxon>Lophotrochozoa</taxon>
        <taxon>Mollusca</taxon>
        <taxon>Bivalvia</taxon>
        <taxon>Autobranchia</taxon>
        <taxon>Pteriomorphia</taxon>
        <taxon>Mytilida</taxon>
        <taxon>Mytiloidea</taxon>
        <taxon>Mytilidae</taxon>
        <taxon>Mytilinae</taxon>
        <taxon>Mytilus</taxon>
    </lineage>
</organism>
<protein>
    <submittedName>
        <fullName evidence="6">SLC22A4_5</fullName>
    </submittedName>
</protein>
<keyword evidence="7" id="KW-1185">Reference proteome</keyword>
<comment type="caution">
    <text evidence="6">The sequence shown here is derived from an EMBL/GenBank/DDBJ whole genome shotgun (WGS) entry which is preliminary data.</text>
</comment>
<evidence type="ECO:0000256" key="5">
    <source>
        <dbReference type="SAM" id="Phobius"/>
    </source>
</evidence>
<dbReference type="Gene3D" id="1.20.1250.20">
    <property type="entry name" value="MFS general substrate transporter like domains"/>
    <property type="match status" value="2"/>
</dbReference>
<evidence type="ECO:0000313" key="7">
    <source>
        <dbReference type="Proteomes" id="UP000683360"/>
    </source>
</evidence>
<dbReference type="Pfam" id="PF00083">
    <property type="entry name" value="Sugar_tr"/>
    <property type="match status" value="1"/>
</dbReference>